<keyword evidence="2" id="KW-0175">Coiled coil</keyword>
<dbReference type="Gene3D" id="3.30.565.10">
    <property type="entry name" value="Histidine kinase-like ATPase, C-terminal domain"/>
    <property type="match status" value="1"/>
</dbReference>
<comment type="subcellular location">
    <subcellularLocation>
        <location evidence="1">Nucleus</location>
    </subcellularLocation>
</comment>
<dbReference type="InterPro" id="IPR036890">
    <property type="entry name" value="HATPase_C_sf"/>
</dbReference>
<dbReference type="SUPFAM" id="SSF55874">
    <property type="entry name" value="ATPase domain of HSP90 chaperone/DNA topoisomerase II/histidine kinase"/>
    <property type="match status" value="1"/>
</dbReference>
<accession>A0A1L8HCG3</accession>
<dbReference type="PaxDb" id="8355-A0A1L8HCG3"/>
<keyword evidence="6" id="KW-1185">Reference proteome</keyword>
<dbReference type="AlphaFoldDB" id="A0A1L8HCG3"/>
<dbReference type="Proteomes" id="UP000186698">
    <property type="component" value="Chromosome 2L"/>
</dbReference>
<dbReference type="Pfam" id="PF13589">
    <property type="entry name" value="HATPase_c_3"/>
    <property type="match status" value="1"/>
</dbReference>
<dbReference type="Pfam" id="PF17942">
    <property type="entry name" value="Morc6_S5"/>
    <property type="match status" value="1"/>
</dbReference>
<dbReference type="GO" id="GO:0005634">
    <property type="term" value="C:nucleus"/>
    <property type="evidence" value="ECO:0000318"/>
    <property type="project" value="GO_Central"/>
</dbReference>
<dbReference type="GO" id="GO:0016605">
    <property type="term" value="C:PML body"/>
    <property type="evidence" value="ECO:0000318"/>
    <property type="project" value="GO_Central"/>
</dbReference>
<feature type="region of interest" description="Disordered" evidence="4">
    <location>
        <begin position="370"/>
        <end position="448"/>
    </location>
</feature>
<evidence type="ECO:0000313" key="7">
    <source>
        <dbReference type="RefSeq" id="XP_018101404.2"/>
    </source>
</evidence>
<evidence type="ECO:0000259" key="5">
    <source>
        <dbReference type="Pfam" id="PF17942"/>
    </source>
</evidence>
<dbReference type="GO" id="GO:0016887">
    <property type="term" value="F:ATP hydrolysis activity"/>
    <property type="evidence" value="ECO:0007669"/>
    <property type="project" value="InterPro"/>
</dbReference>
<feature type="compositionally biased region" description="Basic and acidic residues" evidence="4">
    <location>
        <begin position="409"/>
        <end position="431"/>
    </location>
</feature>
<dbReference type="RefSeq" id="XP_018101404.2">
    <property type="nucleotide sequence ID" value="XM_018245915.2"/>
</dbReference>
<reference evidence="7" key="1">
    <citation type="submission" date="2025-08" db="UniProtKB">
        <authorList>
            <consortium name="RefSeq"/>
        </authorList>
    </citation>
    <scope>IDENTIFICATION</scope>
    <source>
        <strain evidence="7">J_2021</strain>
        <tissue evidence="7">Erythrocytes</tissue>
    </source>
</reference>
<feature type="compositionally biased region" description="Polar residues" evidence="4">
    <location>
        <begin position="399"/>
        <end position="408"/>
    </location>
</feature>
<dbReference type="InterPro" id="IPR045261">
    <property type="entry name" value="MORC_ATPase"/>
</dbReference>
<keyword evidence="3" id="KW-0539">Nucleus</keyword>
<evidence type="ECO:0000256" key="1">
    <source>
        <dbReference type="ARBA" id="ARBA00004123"/>
    </source>
</evidence>
<dbReference type="KEGG" id="xla:108707865"/>
<feature type="domain" description="Morc S5" evidence="5">
    <location>
        <begin position="229"/>
        <end position="363"/>
    </location>
</feature>
<evidence type="ECO:0000256" key="3">
    <source>
        <dbReference type="ARBA" id="ARBA00023242"/>
    </source>
</evidence>
<evidence type="ECO:0000256" key="4">
    <source>
        <dbReference type="SAM" id="MobiDB-lite"/>
    </source>
</evidence>
<dbReference type="OrthoDB" id="757982at2759"/>
<gene>
    <name evidence="7" type="primary">LOC108707865</name>
</gene>
<dbReference type="PANTHER" id="PTHR23336">
    <property type="entry name" value="ZINC FINGER CW-TYPE COILED-COIL DOMAIN PROTEIN 3"/>
    <property type="match status" value="1"/>
</dbReference>
<feature type="region of interest" description="Disordered" evidence="4">
    <location>
        <begin position="467"/>
        <end position="499"/>
    </location>
</feature>
<sequence>MAADKNNRTRLSEPNPKFFYTNSTSHMGPFSAVAELIDNAYNHGLEDKELHIDIKIIRNETCLTFTDNGKGMTLDKLHTMLGDNVMGHVPIGLYGHGFKSGSMRLGKDAIVFTKNKSGMHVGMLSQSYLEKINAEHVLVPIISFDQQGQLVQTPDSKANLKAITTYSLLKSKRELLEELETIANPNGTNIIIWNLSRGNFGSPEFDFDYKNDDMVLTSRKDQTAHKSDYSLRAYCSILYLEPRLRISLREEEIETQVVTRHLAYTEEDVCRPQCLAPTTIKITFGYKRHDKEHYGLMMYHKNRLIKAYKRVGCQLEGNNQGVGVVGIVECDFLKLTHNKQDFDDTNEYRLTLYELGLKLSEYWNKLKVKKNSDSRSRRVEDKHKHPRSNEDTLAKKQKLSGSMSNDDGNITKRKDNTAQPENNHKKSDTKTLKGSAVASTSHSVPTCEAVATQTKRATLTNKKEEYGGYDCSKQEDQKMPGSHQGHHQESSVDTTDNEEESLKSYCEKLLLRVKGLEEEIIELRSNQIKIEVSHQKTQTEVSPPNEAEFALKQLVAQYEQNCKEIKRLKEEYDVLLNIKSEPDTMA</sequence>
<organism evidence="6 7">
    <name type="scientific">Xenopus laevis</name>
    <name type="common">African clawed frog</name>
    <dbReference type="NCBI Taxonomy" id="8355"/>
    <lineage>
        <taxon>Eukaryota</taxon>
        <taxon>Metazoa</taxon>
        <taxon>Chordata</taxon>
        <taxon>Craniata</taxon>
        <taxon>Vertebrata</taxon>
        <taxon>Euteleostomi</taxon>
        <taxon>Amphibia</taxon>
        <taxon>Batrachia</taxon>
        <taxon>Anura</taxon>
        <taxon>Pipoidea</taxon>
        <taxon>Pipidae</taxon>
        <taxon>Xenopodinae</taxon>
        <taxon>Xenopus</taxon>
        <taxon>Xenopus</taxon>
    </lineage>
</organism>
<dbReference type="GeneID" id="108707865"/>
<name>A0A1L8HCG3_XENLA</name>
<evidence type="ECO:0000313" key="6">
    <source>
        <dbReference type="Proteomes" id="UP000186698"/>
    </source>
</evidence>
<dbReference type="InterPro" id="IPR041006">
    <property type="entry name" value="Morc_S5"/>
</dbReference>
<evidence type="ECO:0000256" key="2">
    <source>
        <dbReference type="ARBA" id="ARBA00023054"/>
    </source>
</evidence>
<dbReference type="PANTHER" id="PTHR23336:SF79">
    <property type="entry name" value="MORC FAMILY CW-TYPE ZINC FINGER 3"/>
    <property type="match status" value="1"/>
</dbReference>
<feature type="compositionally biased region" description="Basic and acidic residues" evidence="4">
    <location>
        <begin position="467"/>
        <end position="478"/>
    </location>
</feature>
<protein>
    <submittedName>
        <fullName evidence="7">MORC family CW-type zinc finger protein 3</fullName>
    </submittedName>
</protein>
<feature type="compositionally biased region" description="Basic and acidic residues" evidence="4">
    <location>
        <begin position="370"/>
        <end position="394"/>
    </location>
</feature>
<proteinExistence type="predicted"/>